<evidence type="ECO:0000313" key="4">
    <source>
        <dbReference type="Proteomes" id="UP000231456"/>
    </source>
</evidence>
<proteinExistence type="predicted"/>
<dbReference type="GO" id="GO:0009098">
    <property type="term" value="P:L-leucine biosynthetic process"/>
    <property type="evidence" value="ECO:0007669"/>
    <property type="project" value="TreeGrafter"/>
</dbReference>
<gene>
    <name evidence="3" type="ORF">CO030_01715</name>
</gene>
<dbReference type="Gene3D" id="3.20.20.70">
    <property type="entry name" value="Aldolase class I"/>
    <property type="match status" value="1"/>
</dbReference>
<dbReference type="Proteomes" id="UP000231456">
    <property type="component" value="Unassembled WGS sequence"/>
</dbReference>
<dbReference type="NCBIfam" id="NF006049">
    <property type="entry name" value="PRK08195.1"/>
    <property type="match status" value="1"/>
</dbReference>
<dbReference type="PANTHER" id="PTHR10277:SF9">
    <property type="entry name" value="2-ISOPROPYLMALATE SYNTHASE 1, CHLOROPLASTIC-RELATED"/>
    <property type="match status" value="1"/>
</dbReference>
<feature type="domain" description="Pyruvate carboxyltransferase" evidence="2">
    <location>
        <begin position="9"/>
        <end position="233"/>
    </location>
</feature>
<dbReference type="AlphaFoldDB" id="A0A2M8FAA5"/>
<dbReference type="PROSITE" id="PS50991">
    <property type="entry name" value="PYR_CT"/>
    <property type="match status" value="1"/>
</dbReference>
<reference evidence="4" key="1">
    <citation type="submission" date="2017-09" db="EMBL/GenBank/DDBJ databases">
        <title>Depth-based differentiation of microbial function through sediment-hosted aquifers and enrichment of novel symbionts in the deep terrestrial subsurface.</title>
        <authorList>
            <person name="Probst A.J."/>
            <person name="Ladd B."/>
            <person name="Jarett J.K."/>
            <person name="Geller-Mcgrath D.E."/>
            <person name="Sieber C.M.K."/>
            <person name="Emerson J.B."/>
            <person name="Anantharaman K."/>
            <person name="Thomas B.C."/>
            <person name="Malmstrom R."/>
            <person name="Stieglmeier M."/>
            <person name="Klingl A."/>
            <person name="Woyke T."/>
            <person name="Ryan C.M."/>
            <person name="Banfield J.F."/>
        </authorList>
    </citation>
    <scope>NUCLEOTIDE SEQUENCE [LARGE SCALE GENOMIC DNA]</scope>
</reference>
<keyword evidence="1" id="KW-0464">Manganese</keyword>
<evidence type="ECO:0000259" key="2">
    <source>
        <dbReference type="PROSITE" id="PS50991"/>
    </source>
</evidence>
<protein>
    <submittedName>
        <fullName evidence="3">4-hydroxy-2-oxovalerate aldolase</fullName>
    </submittedName>
</protein>
<sequence>MNNDIQSSIKIIDSTLRDGSHAIRHQLSREAISAYCENVDGSGIHAVVVGHGNGLGASSIQVGLSAISDGEMLSAARASLKKTKLGAFFLAGFATIEDDLAPALALGVDMVCVAAHCTEADVTQQYISYLSERSVEVYGVLMMYHLTTKEVLLEEAKKMVSYGAQGILIMDSAGASTPPLVRETISHLVEHLDVPVGFHGHDNLAMAVGHSYMAIESGATIIDGTTRGFGAGA</sequence>
<dbReference type="SUPFAM" id="SSF51569">
    <property type="entry name" value="Aldolase"/>
    <property type="match status" value="1"/>
</dbReference>
<dbReference type="GO" id="GO:0003852">
    <property type="term" value="F:2-isopropylmalate synthase activity"/>
    <property type="evidence" value="ECO:0007669"/>
    <property type="project" value="TreeGrafter"/>
</dbReference>
<evidence type="ECO:0000256" key="1">
    <source>
        <dbReference type="ARBA" id="ARBA00023211"/>
    </source>
</evidence>
<dbReference type="PANTHER" id="PTHR10277">
    <property type="entry name" value="HOMOCITRATE SYNTHASE-RELATED"/>
    <property type="match status" value="1"/>
</dbReference>
<name>A0A2M8FAA5_9BACT</name>
<dbReference type="Pfam" id="PF00682">
    <property type="entry name" value="HMGL-like"/>
    <property type="match status" value="1"/>
</dbReference>
<dbReference type="InterPro" id="IPR013785">
    <property type="entry name" value="Aldolase_TIM"/>
</dbReference>
<comment type="caution">
    <text evidence="3">The sequence shown here is derived from an EMBL/GenBank/DDBJ whole genome shotgun (WGS) entry which is preliminary data.</text>
</comment>
<dbReference type="EMBL" id="PFRH01000061">
    <property type="protein sequence ID" value="PJC52657.1"/>
    <property type="molecule type" value="Genomic_DNA"/>
</dbReference>
<dbReference type="InterPro" id="IPR050073">
    <property type="entry name" value="2-IPM_HCS-like"/>
</dbReference>
<dbReference type="InterPro" id="IPR000891">
    <property type="entry name" value="PYR_CT"/>
</dbReference>
<feature type="non-terminal residue" evidence="3">
    <location>
        <position position="233"/>
    </location>
</feature>
<evidence type="ECO:0000313" key="3">
    <source>
        <dbReference type="EMBL" id="PJC52657.1"/>
    </source>
</evidence>
<organism evidence="3 4">
    <name type="scientific">Candidatus Magasanikbacteria bacterium CG_4_9_14_0_2_um_filter_42_11</name>
    <dbReference type="NCBI Taxonomy" id="1974643"/>
    <lineage>
        <taxon>Bacteria</taxon>
        <taxon>Candidatus Magasanikiibacteriota</taxon>
    </lineage>
</organism>
<accession>A0A2M8FAA5</accession>